<feature type="chain" id="PRO_5001798174" description="Glycoside-hydrolase family GH114 TIM-barrel domain-containing protein" evidence="1">
    <location>
        <begin position="33"/>
        <end position="295"/>
    </location>
</feature>
<dbReference type="SUPFAM" id="SSF51445">
    <property type="entry name" value="(Trans)glycosidases"/>
    <property type="match status" value="1"/>
</dbReference>
<dbReference type="Proteomes" id="UP000028643">
    <property type="component" value="Unassembled WGS sequence"/>
</dbReference>
<name>A0A085UL70_PSESX</name>
<dbReference type="PATRIC" id="fig|317.174.peg.6384"/>
<dbReference type="PANTHER" id="PTHR35882">
    <property type="entry name" value="PELA"/>
    <property type="match status" value="1"/>
</dbReference>
<evidence type="ECO:0000313" key="3">
    <source>
        <dbReference type="EMBL" id="KFE43933.1"/>
    </source>
</evidence>
<feature type="domain" description="Glycoside-hydrolase family GH114 TIM-barrel" evidence="2">
    <location>
        <begin position="53"/>
        <end position="279"/>
    </location>
</feature>
<comment type="caution">
    <text evidence="3">The sequence shown here is derived from an EMBL/GenBank/DDBJ whole genome shotgun (WGS) entry which is preliminary data.</text>
</comment>
<dbReference type="EMBL" id="JPQT01000183">
    <property type="protein sequence ID" value="KFE43933.1"/>
    <property type="molecule type" value="Genomic_DNA"/>
</dbReference>
<dbReference type="Pfam" id="PF03537">
    <property type="entry name" value="Glyco_hydro_114"/>
    <property type="match status" value="1"/>
</dbReference>
<gene>
    <name evidence="3" type="ORF">IV02_31290</name>
</gene>
<protein>
    <recommendedName>
        <fullName evidence="2">Glycoside-hydrolase family GH114 TIM-barrel domain-containing protein</fullName>
    </recommendedName>
</protein>
<keyword evidence="1" id="KW-0732">Signal</keyword>
<evidence type="ECO:0000313" key="4">
    <source>
        <dbReference type="Proteomes" id="UP000028643"/>
    </source>
</evidence>
<dbReference type="PRINTS" id="PR01545">
    <property type="entry name" value="THEMAYE10DUF"/>
</dbReference>
<dbReference type="InterPro" id="IPR017853">
    <property type="entry name" value="GH"/>
</dbReference>
<sequence length="295" mass="32485">MEKDSRRARVCSAVKQLLAVLTVFIPVPGVQAAPAQFSSVVFWYADKPPLAKLAQFDWAVVEPGHLSAADVKALRVRGGLPFAYLSVGEFHGGQPELDAAALSGAVSSMRNNAWNSQVMNLASPAWREHLFSRAAALRAQGYAGLFLDTLDSFQLLPEAEREAQRLALVSLLRELHQRQPQLKLFFNRGFEVLRDLQGVAAAVAVESIHAGWDAANQRFRPVPEADRQWLETQLQPLRAQDIPLVAIDYLPAERHEEARLLVKRLRAEGFVPYIAPPDLGSMGVGSIEVTHEAGQ</sequence>
<dbReference type="InterPro" id="IPR004352">
    <property type="entry name" value="GH114_TIM-barrel"/>
</dbReference>
<dbReference type="AlphaFoldDB" id="A0A085UL70"/>
<organism evidence="3 4">
    <name type="scientific">Pseudomonas syringae</name>
    <dbReference type="NCBI Taxonomy" id="317"/>
    <lineage>
        <taxon>Bacteria</taxon>
        <taxon>Pseudomonadati</taxon>
        <taxon>Pseudomonadota</taxon>
        <taxon>Gammaproteobacteria</taxon>
        <taxon>Pseudomonadales</taxon>
        <taxon>Pseudomonadaceae</taxon>
        <taxon>Pseudomonas</taxon>
    </lineage>
</organism>
<accession>A0A085UL70</accession>
<dbReference type="Gene3D" id="3.20.20.70">
    <property type="entry name" value="Aldolase class I"/>
    <property type="match status" value="1"/>
</dbReference>
<evidence type="ECO:0000256" key="1">
    <source>
        <dbReference type="SAM" id="SignalP"/>
    </source>
</evidence>
<proteinExistence type="predicted"/>
<dbReference type="InterPro" id="IPR013785">
    <property type="entry name" value="Aldolase_TIM"/>
</dbReference>
<evidence type="ECO:0000259" key="2">
    <source>
        <dbReference type="Pfam" id="PF03537"/>
    </source>
</evidence>
<dbReference type="InterPro" id="IPR016062">
    <property type="entry name" value="TM1410-rel"/>
</dbReference>
<feature type="signal peptide" evidence="1">
    <location>
        <begin position="1"/>
        <end position="32"/>
    </location>
</feature>
<reference evidence="3 4" key="1">
    <citation type="submission" date="2014-07" db="EMBL/GenBank/DDBJ databases">
        <title>Draft Genome Sequences of Environmental Pseudomonas syringae strains.</title>
        <authorList>
            <person name="Baltrus D.A."/>
            <person name="Berge O."/>
            <person name="Morris C."/>
        </authorList>
    </citation>
    <scope>NUCLEOTIDE SEQUENCE [LARGE SCALE GENOMIC DNA]</scope>
    <source>
        <strain evidence="3 4">CEB003</strain>
    </source>
</reference>
<dbReference type="PANTHER" id="PTHR35882:SF2">
    <property type="entry name" value="PELA"/>
    <property type="match status" value="1"/>
</dbReference>